<evidence type="ECO:0000256" key="4">
    <source>
        <dbReference type="ARBA" id="ARBA00023235"/>
    </source>
</evidence>
<dbReference type="InterPro" id="IPR023750">
    <property type="entry name" value="RbsD-like_sf"/>
</dbReference>
<dbReference type="GO" id="GO:0048029">
    <property type="term" value="F:monosaccharide binding"/>
    <property type="evidence" value="ECO:0007669"/>
    <property type="project" value="InterPro"/>
</dbReference>
<dbReference type="Proteomes" id="UP000067598">
    <property type="component" value="Unassembled WGS sequence"/>
</dbReference>
<dbReference type="FunFam" id="3.40.1650.10:FF:000004">
    <property type="entry name" value="D-ribose pyranase"/>
    <property type="match status" value="1"/>
</dbReference>
<name>A0A109DD16_9LACO</name>
<evidence type="ECO:0000256" key="5">
    <source>
        <dbReference type="ARBA" id="ARBA00023277"/>
    </source>
</evidence>
<feature type="binding site" evidence="6">
    <location>
        <position position="98"/>
    </location>
    <ligand>
        <name>substrate</name>
    </ligand>
</feature>
<dbReference type="UniPathway" id="UPA00916">
    <property type="reaction ID" value="UER00888"/>
</dbReference>
<comment type="caution">
    <text evidence="7">The sequence shown here is derived from an EMBL/GenBank/DDBJ whole genome shotgun (WGS) entry which is preliminary data.</text>
</comment>
<dbReference type="AlphaFoldDB" id="A0A109DD16"/>
<feature type="binding site" evidence="6">
    <location>
        <position position="28"/>
    </location>
    <ligand>
        <name>substrate</name>
    </ligand>
</feature>
<dbReference type="InterPro" id="IPR007721">
    <property type="entry name" value="RbsD_FucU"/>
</dbReference>
<dbReference type="EC" id="5.4.99.62" evidence="2 6"/>
<feature type="active site" description="Proton donor" evidence="6">
    <location>
        <position position="20"/>
    </location>
</feature>
<dbReference type="RefSeq" id="WP_060462382.1">
    <property type="nucleotide sequence ID" value="NZ_AP025162.1"/>
</dbReference>
<dbReference type="Pfam" id="PF05025">
    <property type="entry name" value="RbsD_FucU"/>
    <property type="match status" value="1"/>
</dbReference>
<dbReference type="GO" id="GO:0016872">
    <property type="term" value="F:intramolecular lyase activity"/>
    <property type="evidence" value="ECO:0007669"/>
    <property type="project" value="UniProtKB-UniRule"/>
</dbReference>
<comment type="pathway">
    <text evidence="6">Carbohydrate metabolism; D-ribose degradation; D-ribose 5-phosphate from beta-D-ribopyranose: step 1/2.</text>
</comment>
<dbReference type="InterPro" id="IPR023064">
    <property type="entry name" value="D-ribose_pyranase"/>
</dbReference>
<sequence length="131" mass="14638">MKKTGILNSDISRVVADMGHMDWIGIGDAGTPVPKETEKIDLAVHANLPSFIDVLKEVLKELEVQKIYVADEIKEQNLQQLENIKKVLPNVEIEFIPHSELKKGLKKAKAFVRTGEESPYSNVILESGVIF</sequence>
<keyword evidence="4 6" id="KW-0413">Isomerase</keyword>
<keyword evidence="3 6" id="KW-0963">Cytoplasm</keyword>
<gene>
    <name evidence="6" type="primary">rbsD</name>
    <name evidence="7" type="ORF">AEL95_08615</name>
</gene>
<organism evidence="7 8">
    <name type="scientific">Lactobacillus crispatus</name>
    <dbReference type="NCBI Taxonomy" id="47770"/>
    <lineage>
        <taxon>Bacteria</taxon>
        <taxon>Bacillati</taxon>
        <taxon>Bacillota</taxon>
        <taxon>Bacilli</taxon>
        <taxon>Lactobacillales</taxon>
        <taxon>Lactobacillaceae</taxon>
        <taxon>Lactobacillus</taxon>
    </lineage>
</organism>
<comment type="similarity">
    <text evidence="6">Belongs to the RbsD / FucU family. RbsD subfamily.</text>
</comment>
<proteinExistence type="inferred from homology"/>
<dbReference type="GO" id="GO:0019303">
    <property type="term" value="P:D-ribose catabolic process"/>
    <property type="evidence" value="ECO:0007669"/>
    <property type="project" value="UniProtKB-UniRule"/>
</dbReference>
<dbReference type="PANTHER" id="PTHR37831:SF1">
    <property type="entry name" value="D-RIBOSE PYRANASE"/>
    <property type="match status" value="1"/>
</dbReference>
<dbReference type="GO" id="GO:0005829">
    <property type="term" value="C:cytosol"/>
    <property type="evidence" value="ECO:0007669"/>
    <property type="project" value="TreeGrafter"/>
</dbReference>
<dbReference type="SUPFAM" id="SSF102546">
    <property type="entry name" value="RbsD-like"/>
    <property type="match status" value="1"/>
</dbReference>
<accession>A0A109DD16</accession>
<evidence type="ECO:0000256" key="3">
    <source>
        <dbReference type="ARBA" id="ARBA00022490"/>
    </source>
</evidence>
<evidence type="ECO:0000256" key="6">
    <source>
        <dbReference type="HAMAP-Rule" id="MF_01661"/>
    </source>
</evidence>
<evidence type="ECO:0000313" key="8">
    <source>
        <dbReference type="Proteomes" id="UP000067598"/>
    </source>
</evidence>
<dbReference type="EMBL" id="LJGP01000038">
    <property type="protein sequence ID" value="KWU03176.1"/>
    <property type="molecule type" value="Genomic_DNA"/>
</dbReference>
<dbReference type="Gene3D" id="3.40.1650.10">
    <property type="entry name" value="RbsD-like domain"/>
    <property type="match status" value="1"/>
</dbReference>
<comment type="subunit">
    <text evidence="6">Homodecamer.</text>
</comment>
<dbReference type="HAMAP" id="MF_01661">
    <property type="entry name" value="D_rib_pyranase"/>
    <property type="match status" value="1"/>
</dbReference>
<keyword evidence="5 6" id="KW-0119">Carbohydrate metabolism</keyword>
<evidence type="ECO:0000313" key="7">
    <source>
        <dbReference type="EMBL" id="KWU03176.1"/>
    </source>
</evidence>
<dbReference type="PANTHER" id="PTHR37831">
    <property type="entry name" value="D-RIBOSE PYRANASE"/>
    <property type="match status" value="1"/>
</dbReference>
<comment type="subcellular location">
    <subcellularLocation>
        <location evidence="6">Cytoplasm</location>
    </subcellularLocation>
</comment>
<dbReference type="GO" id="GO:0062193">
    <property type="term" value="F:D-ribose pyranase activity"/>
    <property type="evidence" value="ECO:0007669"/>
    <property type="project" value="UniProtKB-EC"/>
</dbReference>
<feature type="binding site" evidence="6">
    <location>
        <begin position="120"/>
        <end position="122"/>
    </location>
    <ligand>
        <name>substrate</name>
    </ligand>
</feature>
<evidence type="ECO:0000256" key="2">
    <source>
        <dbReference type="ARBA" id="ARBA00012862"/>
    </source>
</evidence>
<protein>
    <recommendedName>
        <fullName evidence="2 6">D-ribose pyranase</fullName>
        <ecNumber evidence="2 6">5.4.99.62</ecNumber>
    </recommendedName>
</protein>
<comment type="catalytic activity">
    <reaction evidence="1 6">
        <text>beta-D-ribopyranose = beta-D-ribofuranose</text>
        <dbReference type="Rhea" id="RHEA:25432"/>
        <dbReference type="ChEBI" id="CHEBI:27476"/>
        <dbReference type="ChEBI" id="CHEBI:47002"/>
        <dbReference type="EC" id="5.4.99.62"/>
    </reaction>
</comment>
<dbReference type="NCBIfam" id="NF008761">
    <property type="entry name" value="PRK11797.1"/>
    <property type="match status" value="1"/>
</dbReference>
<reference evidence="7 8" key="1">
    <citation type="journal article" date="2016" name="Microbiology (Mosc.)">
        <title>Comparison of Lactobacillus crispatus isolates from Lactobacillus-dominated vaginal microbiomes with isolates from microbiomes containing bacterial vaginosis-associated bacteria.</title>
        <authorList>
            <person name="Abdelmaksoud A.A."/>
            <person name="Koparde V.N."/>
            <person name="Sheth N.U."/>
            <person name="Serrano M.G."/>
            <person name="Glascock A.L."/>
            <person name="Fettweis J.M."/>
            <person name="Strauss Iii J.F."/>
            <person name="Buck G.A."/>
            <person name="Jefferson K.K."/>
        </authorList>
    </citation>
    <scope>NUCLEOTIDE SEQUENCE [LARGE SCALE GENOMIC DNA]</scope>
    <source>
        <strain evidence="7 8">VMC3</strain>
    </source>
</reference>
<evidence type="ECO:0000256" key="1">
    <source>
        <dbReference type="ARBA" id="ARBA00000223"/>
    </source>
</evidence>
<dbReference type="PATRIC" id="fig|47770.28.peg.1198"/>
<comment type="function">
    <text evidence="6">Catalyzes the interconversion of beta-pyran and beta-furan forms of D-ribose.</text>
</comment>